<evidence type="ECO:0000256" key="1">
    <source>
        <dbReference type="SAM" id="MobiDB-lite"/>
    </source>
</evidence>
<organism evidence="3 4">
    <name type="scientific">Chaetomium fimeti</name>
    <dbReference type="NCBI Taxonomy" id="1854472"/>
    <lineage>
        <taxon>Eukaryota</taxon>
        <taxon>Fungi</taxon>
        <taxon>Dikarya</taxon>
        <taxon>Ascomycota</taxon>
        <taxon>Pezizomycotina</taxon>
        <taxon>Sordariomycetes</taxon>
        <taxon>Sordariomycetidae</taxon>
        <taxon>Sordariales</taxon>
        <taxon>Chaetomiaceae</taxon>
        <taxon>Chaetomium</taxon>
    </lineage>
</organism>
<dbReference type="Proteomes" id="UP001278766">
    <property type="component" value="Unassembled WGS sequence"/>
</dbReference>
<evidence type="ECO:0000256" key="2">
    <source>
        <dbReference type="SAM" id="SignalP"/>
    </source>
</evidence>
<dbReference type="GeneID" id="87840723"/>
<sequence length="80" mass="8966">MLVSFLVEILPSIALGVPAVDRDTRRTSGENHSRQESSRFIESRKEPFSSMSCLCRIAPYYVVEFKVLTLILVSKSSGTE</sequence>
<feature type="chain" id="PRO_5042013898" description="Secreted protein" evidence="2">
    <location>
        <begin position="17"/>
        <end position="80"/>
    </location>
</feature>
<dbReference type="EMBL" id="JAUEPN010000004">
    <property type="protein sequence ID" value="KAK3295551.1"/>
    <property type="molecule type" value="Genomic_DNA"/>
</dbReference>
<reference evidence="3" key="2">
    <citation type="submission" date="2023-06" db="EMBL/GenBank/DDBJ databases">
        <authorList>
            <consortium name="Lawrence Berkeley National Laboratory"/>
            <person name="Haridas S."/>
            <person name="Hensen N."/>
            <person name="Bonometti L."/>
            <person name="Westerberg I."/>
            <person name="Brannstrom I.O."/>
            <person name="Guillou S."/>
            <person name="Cros-Aarteil S."/>
            <person name="Calhoun S."/>
            <person name="Kuo A."/>
            <person name="Mondo S."/>
            <person name="Pangilinan J."/>
            <person name="Riley R."/>
            <person name="Labutti K."/>
            <person name="Andreopoulos B."/>
            <person name="Lipzen A."/>
            <person name="Chen C."/>
            <person name="Yanf M."/>
            <person name="Daum C."/>
            <person name="Ng V."/>
            <person name="Clum A."/>
            <person name="Steindorff A."/>
            <person name="Ohm R."/>
            <person name="Martin F."/>
            <person name="Silar P."/>
            <person name="Natvig D."/>
            <person name="Lalanne C."/>
            <person name="Gautier V."/>
            <person name="Ament-Velasquez S.L."/>
            <person name="Kruys A."/>
            <person name="Hutchinson M.I."/>
            <person name="Powell A.J."/>
            <person name="Barry K."/>
            <person name="Miller A.N."/>
            <person name="Grigoriev I.V."/>
            <person name="Debuchy R."/>
            <person name="Gladieux P."/>
            <person name="Thoren M.H."/>
            <person name="Johannesson H."/>
        </authorList>
    </citation>
    <scope>NUCLEOTIDE SEQUENCE</scope>
    <source>
        <strain evidence="3">CBS 168.71</strain>
    </source>
</reference>
<proteinExistence type="predicted"/>
<feature type="signal peptide" evidence="2">
    <location>
        <begin position="1"/>
        <end position="16"/>
    </location>
</feature>
<dbReference type="AlphaFoldDB" id="A0AAE0HH31"/>
<evidence type="ECO:0000313" key="4">
    <source>
        <dbReference type="Proteomes" id="UP001278766"/>
    </source>
</evidence>
<accession>A0AAE0HH31</accession>
<name>A0AAE0HH31_9PEZI</name>
<keyword evidence="4" id="KW-1185">Reference proteome</keyword>
<evidence type="ECO:0008006" key="5">
    <source>
        <dbReference type="Google" id="ProtNLM"/>
    </source>
</evidence>
<comment type="caution">
    <text evidence="3">The sequence shown here is derived from an EMBL/GenBank/DDBJ whole genome shotgun (WGS) entry which is preliminary data.</text>
</comment>
<reference evidence="3" key="1">
    <citation type="journal article" date="2023" name="Mol. Phylogenet. Evol.">
        <title>Genome-scale phylogeny and comparative genomics of the fungal order Sordariales.</title>
        <authorList>
            <person name="Hensen N."/>
            <person name="Bonometti L."/>
            <person name="Westerberg I."/>
            <person name="Brannstrom I.O."/>
            <person name="Guillou S."/>
            <person name="Cros-Aarteil S."/>
            <person name="Calhoun S."/>
            <person name="Haridas S."/>
            <person name="Kuo A."/>
            <person name="Mondo S."/>
            <person name="Pangilinan J."/>
            <person name="Riley R."/>
            <person name="LaButti K."/>
            <person name="Andreopoulos B."/>
            <person name="Lipzen A."/>
            <person name="Chen C."/>
            <person name="Yan M."/>
            <person name="Daum C."/>
            <person name="Ng V."/>
            <person name="Clum A."/>
            <person name="Steindorff A."/>
            <person name="Ohm R.A."/>
            <person name="Martin F."/>
            <person name="Silar P."/>
            <person name="Natvig D.O."/>
            <person name="Lalanne C."/>
            <person name="Gautier V."/>
            <person name="Ament-Velasquez S.L."/>
            <person name="Kruys A."/>
            <person name="Hutchinson M.I."/>
            <person name="Powell A.J."/>
            <person name="Barry K."/>
            <person name="Miller A.N."/>
            <person name="Grigoriev I.V."/>
            <person name="Debuchy R."/>
            <person name="Gladieux P."/>
            <person name="Hiltunen Thoren M."/>
            <person name="Johannesson H."/>
        </authorList>
    </citation>
    <scope>NUCLEOTIDE SEQUENCE</scope>
    <source>
        <strain evidence="3">CBS 168.71</strain>
    </source>
</reference>
<gene>
    <name evidence="3" type="ORF">B0H64DRAFT_395608</name>
</gene>
<protein>
    <recommendedName>
        <fullName evidence="5">Secreted protein</fullName>
    </recommendedName>
</protein>
<evidence type="ECO:0000313" key="3">
    <source>
        <dbReference type="EMBL" id="KAK3295551.1"/>
    </source>
</evidence>
<feature type="region of interest" description="Disordered" evidence="1">
    <location>
        <begin position="23"/>
        <end position="45"/>
    </location>
</feature>
<keyword evidence="2" id="KW-0732">Signal</keyword>
<dbReference type="RefSeq" id="XP_062659065.1">
    <property type="nucleotide sequence ID" value="XM_062803775.1"/>
</dbReference>